<accession>A0A6J5M5X8</accession>
<protein>
    <submittedName>
        <fullName evidence="1">Uncharacterized protein</fullName>
    </submittedName>
</protein>
<name>A0A6J5M5X8_9CAUD</name>
<gene>
    <name evidence="1" type="ORF">UFOVP415_8</name>
</gene>
<dbReference type="EMBL" id="LR796390">
    <property type="protein sequence ID" value="CAB4141521.1"/>
    <property type="molecule type" value="Genomic_DNA"/>
</dbReference>
<evidence type="ECO:0000313" key="1">
    <source>
        <dbReference type="EMBL" id="CAB4141521.1"/>
    </source>
</evidence>
<reference evidence="1" key="1">
    <citation type="submission" date="2020-04" db="EMBL/GenBank/DDBJ databases">
        <authorList>
            <person name="Chiriac C."/>
            <person name="Salcher M."/>
            <person name="Ghai R."/>
            <person name="Kavagutti S V."/>
        </authorList>
    </citation>
    <scope>NUCLEOTIDE SEQUENCE</scope>
</reference>
<proteinExistence type="predicted"/>
<sequence>MFKIFVIDRANQYSSFEFNTQDEADTAYDQWEAGGHDVFVDYMKAVTFMDKYSRINKAIK</sequence>
<organism evidence="1">
    <name type="scientific">uncultured Caudovirales phage</name>
    <dbReference type="NCBI Taxonomy" id="2100421"/>
    <lineage>
        <taxon>Viruses</taxon>
        <taxon>Duplodnaviria</taxon>
        <taxon>Heunggongvirae</taxon>
        <taxon>Uroviricota</taxon>
        <taxon>Caudoviricetes</taxon>
        <taxon>Peduoviridae</taxon>
        <taxon>Maltschvirus</taxon>
        <taxon>Maltschvirus maltsch</taxon>
    </lineage>
</organism>